<organism evidence="9 10">
    <name type="scientific">Austropuccinia psidii MF-1</name>
    <dbReference type="NCBI Taxonomy" id="1389203"/>
    <lineage>
        <taxon>Eukaryota</taxon>
        <taxon>Fungi</taxon>
        <taxon>Dikarya</taxon>
        <taxon>Basidiomycota</taxon>
        <taxon>Pucciniomycotina</taxon>
        <taxon>Pucciniomycetes</taxon>
        <taxon>Pucciniales</taxon>
        <taxon>Sphaerophragmiaceae</taxon>
        <taxon>Austropuccinia</taxon>
    </lineage>
</organism>
<feature type="compositionally biased region" description="Low complexity" evidence="7">
    <location>
        <begin position="1"/>
        <end position="15"/>
    </location>
</feature>
<comment type="similarity">
    <text evidence="3">Belongs to the RNase PH family.</text>
</comment>
<dbReference type="SUPFAM" id="SSF55666">
    <property type="entry name" value="Ribonuclease PH domain 2-like"/>
    <property type="match status" value="1"/>
</dbReference>
<dbReference type="GO" id="GO:0071035">
    <property type="term" value="P:nuclear polyadenylation-dependent rRNA catabolic process"/>
    <property type="evidence" value="ECO:0007669"/>
    <property type="project" value="TreeGrafter"/>
</dbReference>
<dbReference type="PANTHER" id="PTHR11097">
    <property type="entry name" value="EXOSOME COMPLEX EXONUCLEASE RIBOSOMAL RNA PROCESSING PROTEIN"/>
    <property type="match status" value="1"/>
</dbReference>
<dbReference type="GO" id="GO:0000467">
    <property type="term" value="P:exonucleolytic trimming to generate mature 3'-end of 5.8S rRNA from tricistronic rRNA transcript (SSU-rRNA, 5.8S rRNA, LSU-rRNA)"/>
    <property type="evidence" value="ECO:0007669"/>
    <property type="project" value="TreeGrafter"/>
</dbReference>
<evidence type="ECO:0000259" key="8">
    <source>
        <dbReference type="Pfam" id="PF01138"/>
    </source>
</evidence>
<evidence type="ECO:0000256" key="1">
    <source>
        <dbReference type="ARBA" id="ARBA00004496"/>
    </source>
</evidence>
<evidence type="ECO:0000256" key="4">
    <source>
        <dbReference type="ARBA" id="ARBA00022490"/>
    </source>
</evidence>
<evidence type="ECO:0000256" key="7">
    <source>
        <dbReference type="SAM" id="MobiDB-lite"/>
    </source>
</evidence>
<dbReference type="Gene3D" id="3.30.230.70">
    <property type="entry name" value="GHMP Kinase, N-terminal domain"/>
    <property type="match status" value="1"/>
</dbReference>
<feature type="compositionally biased region" description="Basic and acidic residues" evidence="7">
    <location>
        <begin position="18"/>
        <end position="33"/>
    </location>
</feature>
<reference evidence="9" key="1">
    <citation type="submission" date="2021-03" db="EMBL/GenBank/DDBJ databases">
        <title>Draft genome sequence of rust myrtle Austropuccinia psidii MF-1, a brazilian biotype.</title>
        <authorList>
            <person name="Quecine M.C."/>
            <person name="Pachon D.M.R."/>
            <person name="Bonatelli M.L."/>
            <person name="Correr F.H."/>
            <person name="Franceschini L.M."/>
            <person name="Leite T.F."/>
            <person name="Margarido G.R.A."/>
            <person name="Almeida C.A."/>
            <person name="Ferrarezi J.A."/>
            <person name="Labate C.A."/>
        </authorList>
    </citation>
    <scope>NUCLEOTIDE SEQUENCE</scope>
    <source>
        <strain evidence="9">MF-1</strain>
    </source>
</reference>
<protein>
    <recommendedName>
        <fullName evidence="6">Ribosomal RNA-processing protein 42</fullName>
    </recommendedName>
</protein>
<comment type="subcellular location">
    <subcellularLocation>
        <location evidence="1">Cytoplasm</location>
    </subcellularLocation>
    <subcellularLocation>
        <location evidence="2">Nucleus</location>
        <location evidence="2">Nucleolus</location>
    </subcellularLocation>
</comment>
<evidence type="ECO:0000256" key="2">
    <source>
        <dbReference type="ARBA" id="ARBA00004604"/>
    </source>
</evidence>
<dbReference type="InterPro" id="IPR050590">
    <property type="entry name" value="Exosome_comp_Rrp42_subfam"/>
</dbReference>
<keyword evidence="4" id="KW-0963">Cytoplasm</keyword>
<dbReference type="AlphaFoldDB" id="A0A9Q3C2P3"/>
<dbReference type="GO" id="GO:0016075">
    <property type="term" value="P:rRNA catabolic process"/>
    <property type="evidence" value="ECO:0007669"/>
    <property type="project" value="TreeGrafter"/>
</dbReference>
<dbReference type="InterPro" id="IPR001247">
    <property type="entry name" value="ExoRNase_PH_dom1"/>
</dbReference>
<dbReference type="EMBL" id="AVOT02004746">
    <property type="protein sequence ID" value="MBW0477254.1"/>
    <property type="molecule type" value="Genomic_DNA"/>
</dbReference>
<dbReference type="GO" id="GO:0035925">
    <property type="term" value="F:mRNA 3'-UTR AU-rich region binding"/>
    <property type="evidence" value="ECO:0007669"/>
    <property type="project" value="TreeGrafter"/>
</dbReference>
<proteinExistence type="inferred from homology"/>
<dbReference type="GO" id="GO:0071028">
    <property type="term" value="P:nuclear mRNA surveillance"/>
    <property type="evidence" value="ECO:0007669"/>
    <property type="project" value="TreeGrafter"/>
</dbReference>
<keyword evidence="5" id="KW-0271">Exosome</keyword>
<evidence type="ECO:0000313" key="10">
    <source>
        <dbReference type="Proteomes" id="UP000765509"/>
    </source>
</evidence>
<evidence type="ECO:0000256" key="6">
    <source>
        <dbReference type="ARBA" id="ARBA00042523"/>
    </source>
</evidence>
<dbReference type="GO" id="GO:0000177">
    <property type="term" value="C:cytoplasmic exosome (RNase complex)"/>
    <property type="evidence" value="ECO:0007669"/>
    <property type="project" value="TreeGrafter"/>
</dbReference>
<evidence type="ECO:0000313" key="9">
    <source>
        <dbReference type="EMBL" id="MBW0477254.1"/>
    </source>
</evidence>
<feature type="domain" description="Exoribonuclease phosphorolytic" evidence="8">
    <location>
        <begin position="84"/>
        <end position="217"/>
    </location>
</feature>
<dbReference type="GO" id="GO:0034475">
    <property type="term" value="P:U4 snRNA 3'-end processing"/>
    <property type="evidence" value="ECO:0007669"/>
    <property type="project" value="TreeGrafter"/>
</dbReference>
<sequence length="369" mass="40106">MPGAPAQGGVAAPQACRGKADPLRVTRAGRDGLKSGPWNPPRAHSAHLRPTGMLSRAEASFYRNSLVPSASKYVRADGRSAFKFRPISITTGVSAHSHGSARCRLTTTSDGVVTDVLVGCKLDVEERTFDTRASVLECSVDFPPAALISLPNDPSQQYTAYLNSLLSPLKFGRQLKICTTHCWGIYVDVLVLTASAGNVMDVMCLAVRAALGNLQIPRTSEVGYQRTKPPEAIHPMEIEPNKNPSDVPEQSAIEGLLRGNPLSGTKSIGRVFDFELRDVDADQGDHLINKEDIPVVISMNIIDQIMFLDATLEEESISSNKLILAYSDQGRRLSDVFQTGNKSEIGLEDMRAIVREGSRVAQELSRHLE</sequence>
<gene>
    <name evidence="9" type="ORF">O181_016969</name>
</gene>
<name>A0A9Q3C2P3_9BASI</name>
<evidence type="ECO:0000256" key="5">
    <source>
        <dbReference type="ARBA" id="ARBA00022835"/>
    </source>
</evidence>
<accession>A0A9Q3C2P3</accession>
<dbReference type="InterPro" id="IPR036345">
    <property type="entry name" value="ExoRNase_PH_dom2_sf"/>
</dbReference>
<dbReference type="GO" id="GO:0034473">
    <property type="term" value="P:U1 snRNA 3'-end processing"/>
    <property type="evidence" value="ECO:0007669"/>
    <property type="project" value="TreeGrafter"/>
</dbReference>
<dbReference type="SUPFAM" id="SSF54211">
    <property type="entry name" value="Ribosomal protein S5 domain 2-like"/>
    <property type="match status" value="1"/>
</dbReference>
<dbReference type="GO" id="GO:0034476">
    <property type="term" value="P:U5 snRNA 3'-end processing"/>
    <property type="evidence" value="ECO:0007669"/>
    <property type="project" value="TreeGrafter"/>
</dbReference>
<dbReference type="PANTHER" id="PTHR11097:SF8">
    <property type="entry name" value="EXOSOME COMPLEX COMPONENT RRP42"/>
    <property type="match status" value="1"/>
</dbReference>
<dbReference type="Pfam" id="PF01138">
    <property type="entry name" value="RNase_PH"/>
    <property type="match status" value="1"/>
</dbReference>
<dbReference type="InterPro" id="IPR020568">
    <property type="entry name" value="Ribosomal_Su5_D2-typ_SF"/>
</dbReference>
<dbReference type="GO" id="GO:0000176">
    <property type="term" value="C:nuclear exosome (RNase complex)"/>
    <property type="evidence" value="ECO:0007669"/>
    <property type="project" value="UniProtKB-ARBA"/>
</dbReference>
<dbReference type="Proteomes" id="UP000765509">
    <property type="component" value="Unassembled WGS sequence"/>
</dbReference>
<keyword evidence="10" id="KW-1185">Reference proteome</keyword>
<comment type="caution">
    <text evidence="9">The sequence shown here is derived from an EMBL/GenBank/DDBJ whole genome shotgun (WGS) entry which is preliminary data.</text>
</comment>
<evidence type="ECO:0000256" key="3">
    <source>
        <dbReference type="ARBA" id="ARBA00006678"/>
    </source>
</evidence>
<dbReference type="InterPro" id="IPR027408">
    <property type="entry name" value="PNPase/RNase_PH_dom_sf"/>
</dbReference>
<dbReference type="OrthoDB" id="272245at2759"/>
<dbReference type="GO" id="GO:0005730">
    <property type="term" value="C:nucleolus"/>
    <property type="evidence" value="ECO:0007669"/>
    <property type="project" value="UniProtKB-SubCell"/>
</dbReference>
<feature type="region of interest" description="Disordered" evidence="7">
    <location>
        <begin position="1"/>
        <end position="47"/>
    </location>
</feature>
<dbReference type="GO" id="GO:0071038">
    <property type="term" value="P:TRAMP-dependent tRNA surveillance pathway"/>
    <property type="evidence" value="ECO:0007669"/>
    <property type="project" value="TreeGrafter"/>
</dbReference>